<dbReference type="Pfam" id="PF13967">
    <property type="entry name" value="RSN1_TM"/>
    <property type="match status" value="1"/>
</dbReference>
<dbReference type="InterPro" id="IPR027815">
    <property type="entry name" value="CSC1/OSCA1-like_cyt"/>
</dbReference>
<dbReference type="Pfam" id="PF14703">
    <property type="entry name" value="PHM7_cyt"/>
    <property type="match status" value="1"/>
</dbReference>
<keyword evidence="5" id="KW-1185">Reference proteome</keyword>
<dbReference type="Proteomes" id="UP000269721">
    <property type="component" value="Unassembled WGS sequence"/>
</dbReference>
<dbReference type="EMBL" id="KZ999429">
    <property type="protein sequence ID" value="RKO85082.1"/>
    <property type="molecule type" value="Genomic_DNA"/>
</dbReference>
<dbReference type="OrthoDB" id="1076608at2759"/>
<evidence type="ECO:0000313" key="4">
    <source>
        <dbReference type="EMBL" id="RKO85082.1"/>
    </source>
</evidence>
<evidence type="ECO:0000259" key="2">
    <source>
        <dbReference type="Pfam" id="PF13967"/>
    </source>
</evidence>
<keyword evidence="1" id="KW-1133">Transmembrane helix</keyword>
<name>A0A4P9W0C5_9FUNG</name>
<dbReference type="GO" id="GO:0005227">
    <property type="term" value="F:calcium-activated cation channel activity"/>
    <property type="evidence" value="ECO:0007669"/>
    <property type="project" value="InterPro"/>
</dbReference>
<gene>
    <name evidence="4" type="ORF">BDK51DRAFT_41300</name>
</gene>
<dbReference type="GO" id="GO:0005886">
    <property type="term" value="C:plasma membrane"/>
    <property type="evidence" value="ECO:0007669"/>
    <property type="project" value="TreeGrafter"/>
</dbReference>
<dbReference type="PANTHER" id="PTHR13018">
    <property type="entry name" value="PROBABLE MEMBRANE PROTEIN DUF221-RELATED"/>
    <property type="match status" value="1"/>
</dbReference>
<keyword evidence="1" id="KW-0812">Transmembrane</keyword>
<feature type="domain" description="CSC1/OSCA1-like N-terminal transmembrane" evidence="2">
    <location>
        <begin position="21"/>
        <end position="167"/>
    </location>
</feature>
<keyword evidence="1" id="KW-0472">Membrane</keyword>
<feature type="transmembrane region" description="Helical" evidence="1">
    <location>
        <begin position="20"/>
        <end position="44"/>
    </location>
</feature>
<feature type="transmembrane region" description="Helical" evidence="1">
    <location>
        <begin position="107"/>
        <end position="124"/>
    </location>
</feature>
<reference evidence="5" key="1">
    <citation type="journal article" date="2018" name="Nat. Microbiol.">
        <title>Leveraging single-cell genomics to expand the fungal tree of life.</title>
        <authorList>
            <person name="Ahrendt S.R."/>
            <person name="Quandt C.A."/>
            <person name="Ciobanu D."/>
            <person name="Clum A."/>
            <person name="Salamov A."/>
            <person name="Andreopoulos B."/>
            <person name="Cheng J.F."/>
            <person name="Woyke T."/>
            <person name="Pelin A."/>
            <person name="Henrissat B."/>
            <person name="Reynolds N.K."/>
            <person name="Benny G.L."/>
            <person name="Smith M.E."/>
            <person name="James T.Y."/>
            <person name="Grigoriev I.V."/>
        </authorList>
    </citation>
    <scope>NUCLEOTIDE SEQUENCE [LARGE SCALE GENOMIC DNA]</scope>
</reference>
<accession>A0A4P9W0C5</accession>
<feature type="domain" description="CSC1/OSCA1-like cytosolic" evidence="3">
    <location>
        <begin position="194"/>
        <end position="362"/>
    </location>
</feature>
<organism evidence="4 5">
    <name type="scientific">Blyttiomyces helicus</name>
    <dbReference type="NCBI Taxonomy" id="388810"/>
    <lineage>
        <taxon>Eukaryota</taxon>
        <taxon>Fungi</taxon>
        <taxon>Fungi incertae sedis</taxon>
        <taxon>Chytridiomycota</taxon>
        <taxon>Chytridiomycota incertae sedis</taxon>
        <taxon>Chytridiomycetes</taxon>
        <taxon>Chytridiomycetes incertae sedis</taxon>
        <taxon>Blyttiomyces</taxon>
    </lineage>
</organism>
<dbReference type="PANTHER" id="PTHR13018:SF139">
    <property type="entry name" value="PHOSPHATE METABOLISM PROTEIN 7"/>
    <property type="match status" value="1"/>
</dbReference>
<dbReference type="InterPro" id="IPR032880">
    <property type="entry name" value="CSC1/OSCA1-like_N"/>
</dbReference>
<sequence>MVTGNTTSAADVDASPTATAAFVTALVFNSAIAAVFVSAFLILWRRFPLTYAPRASLVPSMKQSPPVHPGVFSWLTTSLAISDDEYITRSGADLFSVVFFFRQMSRLFILVALGGAALLFPLHATGDSSLSGINILTLGNVGQDQSPRLWSNLILSFLFVAATLKVVFTLLEKATALRSRFVLSTEQTTGIAGYTLLVRDVPEDLRDREALRTLFDRVQPGQVHDVILARDADGLGSLSDDRMNARNNLEGASASYLAATTKAGPAASEADAAALRPKHRKYIVAGENLDSLETYAKDMKEADGKLQALREKKNVVSGKSAFIVFSNIFSPHVAALANIHGQPGVFHEKIPGVYPDDIIWENLGMPL</sequence>
<evidence type="ECO:0000259" key="3">
    <source>
        <dbReference type="Pfam" id="PF14703"/>
    </source>
</evidence>
<dbReference type="AlphaFoldDB" id="A0A4P9W0C5"/>
<protein>
    <submittedName>
        <fullName evidence="4">Late exocytosis, associated with Golgi transport-domain-containing protein</fullName>
    </submittedName>
</protein>
<feature type="transmembrane region" description="Helical" evidence="1">
    <location>
        <begin position="149"/>
        <end position="171"/>
    </location>
</feature>
<dbReference type="InterPro" id="IPR045122">
    <property type="entry name" value="Csc1-like"/>
</dbReference>
<evidence type="ECO:0000256" key="1">
    <source>
        <dbReference type="SAM" id="Phobius"/>
    </source>
</evidence>
<evidence type="ECO:0000313" key="5">
    <source>
        <dbReference type="Proteomes" id="UP000269721"/>
    </source>
</evidence>
<proteinExistence type="predicted"/>